<dbReference type="Proteomes" id="UP000325081">
    <property type="component" value="Unassembled WGS sequence"/>
</dbReference>
<comment type="caution">
    <text evidence="2">The sequence shown here is derived from an EMBL/GenBank/DDBJ whole genome shotgun (WGS) entry which is preliminary data.</text>
</comment>
<protein>
    <submittedName>
        <fullName evidence="2">Cryptochrome-1</fullName>
    </submittedName>
</protein>
<evidence type="ECO:0000313" key="2">
    <source>
        <dbReference type="EMBL" id="GER39180.1"/>
    </source>
</evidence>
<sequence length="163" mass="18537">MPASGNTKTKKMPEGQFELSDGDELLAAWRDCKMGFPWIDAIMMQGDNNSKVFRELSLQTSSMFRFLIPLNVKTKVDGKKLTAVAEAIEKINPPLEKGKKRLKNDTDVDGNLQKQSHQKKNKHRITHTSTNVEISSDEETLQTMKKKYVKKMSAPRNTKTKKL</sequence>
<organism evidence="2 3">
    <name type="scientific">Striga asiatica</name>
    <name type="common">Asiatic witchweed</name>
    <name type="synonym">Buchnera asiatica</name>
    <dbReference type="NCBI Taxonomy" id="4170"/>
    <lineage>
        <taxon>Eukaryota</taxon>
        <taxon>Viridiplantae</taxon>
        <taxon>Streptophyta</taxon>
        <taxon>Embryophyta</taxon>
        <taxon>Tracheophyta</taxon>
        <taxon>Spermatophyta</taxon>
        <taxon>Magnoliopsida</taxon>
        <taxon>eudicotyledons</taxon>
        <taxon>Gunneridae</taxon>
        <taxon>Pentapetalae</taxon>
        <taxon>asterids</taxon>
        <taxon>lamiids</taxon>
        <taxon>Lamiales</taxon>
        <taxon>Orobanchaceae</taxon>
        <taxon>Buchnereae</taxon>
        <taxon>Striga</taxon>
    </lineage>
</organism>
<reference evidence="3" key="1">
    <citation type="journal article" date="2019" name="Curr. Biol.">
        <title>Genome Sequence of Striga asiatica Provides Insight into the Evolution of Plant Parasitism.</title>
        <authorList>
            <person name="Yoshida S."/>
            <person name="Kim S."/>
            <person name="Wafula E.K."/>
            <person name="Tanskanen J."/>
            <person name="Kim Y.M."/>
            <person name="Honaas L."/>
            <person name="Yang Z."/>
            <person name="Spallek T."/>
            <person name="Conn C.E."/>
            <person name="Ichihashi Y."/>
            <person name="Cheong K."/>
            <person name="Cui S."/>
            <person name="Der J.P."/>
            <person name="Gundlach H."/>
            <person name="Jiao Y."/>
            <person name="Hori C."/>
            <person name="Ishida J.K."/>
            <person name="Kasahara H."/>
            <person name="Kiba T."/>
            <person name="Kim M.S."/>
            <person name="Koo N."/>
            <person name="Laohavisit A."/>
            <person name="Lee Y.H."/>
            <person name="Lumba S."/>
            <person name="McCourt P."/>
            <person name="Mortimer J.C."/>
            <person name="Mutuku J.M."/>
            <person name="Nomura T."/>
            <person name="Sasaki-Sekimoto Y."/>
            <person name="Seto Y."/>
            <person name="Wang Y."/>
            <person name="Wakatake T."/>
            <person name="Sakakibara H."/>
            <person name="Demura T."/>
            <person name="Yamaguchi S."/>
            <person name="Yoneyama K."/>
            <person name="Manabe R.I."/>
            <person name="Nelson D.C."/>
            <person name="Schulman A.H."/>
            <person name="Timko M.P."/>
            <person name="dePamphilis C.W."/>
            <person name="Choi D."/>
            <person name="Shirasu K."/>
        </authorList>
    </citation>
    <scope>NUCLEOTIDE SEQUENCE [LARGE SCALE GENOMIC DNA]</scope>
    <source>
        <strain evidence="3">cv. UVA1</strain>
    </source>
</reference>
<keyword evidence="3" id="KW-1185">Reference proteome</keyword>
<evidence type="ECO:0000313" key="3">
    <source>
        <dbReference type="Proteomes" id="UP000325081"/>
    </source>
</evidence>
<feature type="region of interest" description="Disordered" evidence="1">
    <location>
        <begin position="93"/>
        <end position="130"/>
    </location>
</feature>
<feature type="compositionally biased region" description="Basic residues" evidence="1">
    <location>
        <begin position="116"/>
        <end position="126"/>
    </location>
</feature>
<dbReference type="EMBL" id="BKCP01005594">
    <property type="protein sequence ID" value="GER39180.1"/>
    <property type="molecule type" value="Genomic_DNA"/>
</dbReference>
<name>A0A5A7Q238_STRAF</name>
<dbReference type="AlphaFoldDB" id="A0A5A7Q238"/>
<proteinExistence type="predicted"/>
<feature type="non-terminal residue" evidence="2">
    <location>
        <position position="163"/>
    </location>
</feature>
<accession>A0A5A7Q238</accession>
<evidence type="ECO:0000256" key="1">
    <source>
        <dbReference type="SAM" id="MobiDB-lite"/>
    </source>
</evidence>
<gene>
    <name evidence="2" type="ORF">STAS_15783</name>
</gene>